<evidence type="ECO:0000256" key="1">
    <source>
        <dbReference type="ARBA" id="ARBA00004906"/>
    </source>
</evidence>
<feature type="compositionally biased region" description="Basic and acidic residues" evidence="3">
    <location>
        <begin position="1"/>
        <end position="11"/>
    </location>
</feature>
<feature type="compositionally biased region" description="Basic and acidic residues" evidence="3">
    <location>
        <begin position="518"/>
        <end position="531"/>
    </location>
</feature>
<feature type="region of interest" description="Disordered" evidence="3">
    <location>
        <begin position="506"/>
        <end position="531"/>
    </location>
</feature>
<dbReference type="Pfam" id="PF12937">
    <property type="entry name" value="F-box-like"/>
    <property type="match status" value="1"/>
</dbReference>
<evidence type="ECO:0000313" key="6">
    <source>
        <dbReference type="Proteomes" id="UP001301769"/>
    </source>
</evidence>
<feature type="domain" description="F-box" evidence="4">
    <location>
        <begin position="109"/>
        <end position="155"/>
    </location>
</feature>
<dbReference type="InterPro" id="IPR045048">
    <property type="entry name" value="FBXO31/39"/>
</dbReference>
<dbReference type="InterPro" id="IPR036047">
    <property type="entry name" value="F-box-like_dom_sf"/>
</dbReference>
<dbReference type="Pfam" id="PF12014">
    <property type="entry name" value="Cyclin_D1_bind"/>
    <property type="match status" value="1"/>
</dbReference>
<dbReference type="InterPro" id="IPR001810">
    <property type="entry name" value="F-box_dom"/>
</dbReference>
<evidence type="ECO:0000256" key="2">
    <source>
        <dbReference type="ARBA" id="ARBA00022786"/>
    </source>
</evidence>
<sequence>MDNRQDARADEAGIPESDETGLHETSNAQTESEPPAGVVPCEHSSTPSHMSASSSVNLSSVPPALDLRPTTPPRGILEDWGDEESSSQADKRKGKGKEIAHDSAKAAGQCRLISLPPELIDSILSFLSPIDLAFLSATCRLLYTHGTGDHLWQTIVQDHVPGIRVTSPYPFESFYQLYKAHDPHWFLPKHKIWFSDGDLAGRLILTRYDQRRGCIEGYQLVAVSSRKNSEPWLADSDLEVMIHAFEPKVKLHLDKPILHLPACRRDDRQAGELASVGGIQFVNLRSGGVISTPLHPDNQDEASSGSKGVSADTGTERPSPRNRFQAEVSMESGTMDNAYCNLILARPVDHAVVAKGSALPFPYGNIWPPLVIPAQQRAVGCGIPNNSVDMMSLVNDKPTSRQELSDQIFRIRKGLHMRIPSSGLLGGREPTLAEAAGWAEVTNGGPAALLSMILPTPLGLNIGEAVSTYSTLDPALYTPTPEKPFRGIWVGDYSGHGCEFLLIHQPDDTPENAFDPDSVQRREDESDEQFEKRKHDEMVYRGRLEAIKLTGDPNVPRGEYTFVADDIGEGGFVTVVQHEPFTGTRVVKSKGHIAHTGFIDGHYIESQLLLISHDRLAQYWVGWRHISFFERVDIDEFLVPE</sequence>
<comment type="caution">
    <text evidence="5">The sequence shown here is derived from an EMBL/GenBank/DDBJ whole genome shotgun (WGS) entry which is preliminary data.</text>
</comment>
<dbReference type="AlphaFoldDB" id="A0AAN7B9F2"/>
<dbReference type="Proteomes" id="UP001301769">
    <property type="component" value="Unassembled WGS sequence"/>
</dbReference>
<dbReference type="EMBL" id="MU858059">
    <property type="protein sequence ID" value="KAK4217551.1"/>
    <property type="molecule type" value="Genomic_DNA"/>
</dbReference>
<dbReference type="PANTHER" id="PTHR10706:SF130">
    <property type="entry name" value="F-BOX ONLY PROTEIN 31"/>
    <property type="match status" value="1"/>
</dbReference>
<comment type="pathway">
    <text evidence="1">Protein modification; protein ubiquitination.</text>
</comment>
<gene>
    <name evidence="5" type="ORF">QBC37DRAFT_414719</name>
</gene>
<feature type="compositionally biased region" description="Polar residues" evidence="3">
    <location>
        <begin position="23"/>
        <end position="32"/>
    </location>
</feature>
<evidence type="ECO:0000313" key="5">
    <source>
        <dbReference type="EMBL" id="KAK4217551.1"/>
    </source>
</evidence>
<feature type="region of interest" description="Disordered" evidence="3">
    <location>
        <begin position="290"/>
        <end position="323"/>
    </location>
</feature>
<organism evidence="5 6">
    <name type="scientific">Rhypophila decipiens</name>
    <dbReference type="NCBI Taxonomy" id="261697"/>
    <lineage>
        <taxon>Eukaryota</taxon>
        <taxon>Fungi</taxon>
        <taxon>Dikarya</taxon>
        <taxon>Ascomycota</taxon>
        <taxon>Pezizomycotina</taxon>
        <taxon>Sordariomycetes</taxon>
        <taxon>Sordariomycetidae</taxon>
        <taxon>Sordariales</taxon>
        <taxon>Naviculisporaceae</taxon>
        <taxon>Rhypophila</taxon>
    </lineage>
</organism>
<accession>A0AAN7B9F2</accession>
<evidence type="ECO:0000259" key="4">
    <source>
        <dbReference type="PROSITE" id="PS50181"/>
    </source>
</evidence>
<feature type="compositionally biased region" description="Low complexity" evidence="3">
    <location>
        <begin position="44"/>
        <end position="65"/>
    </location>
</feature>
<dbReference type="SMART" id="SM00256">
    <property type="entry name" value="FBOX"/>
    <property type="match status" value="1"/>
</dbReference>
<protein>
    <submittedName>
        <fullName evidence="5">F-box domain-containing protein</fullName>
    </submittedName>
</protein>
<evidence type="ECO:0000256" key="3">
    <source>
        <dbReference type="SAM" id="MobiDB-lite"/>
    </source>
</evidence>
<dbReference type="PROSITE" id="PS50181">
    <property type="entry name" value="FBOX"/>
    <property type="match status" value="1"/>
</dbReference>
<name>A0AAN7B9F2_9PEZI</name>
<proteinExistence type="predicted"/>
<keyword evidence="2" id="KW-0833">Ubl conjugation pathway</keyword>
<dbReference type="Gene3D" id="1.20.1280.50">
    <property type="match status" value="1"/>
</dbReference>
<keyword evidence="6" id="KW-1185">Reference proteome</keyword>
<dbReference type="PANTHER" id="PTHR10706">
    <property type="entry name" value="F-BOX FAMILY PROTEIN"/>
    <property type="match status" value="1"/>
</dbReference>
<feature type="region of interest" description="Disordered" evidence="3">
    <location>
        <begin position="1"/>
        <end position="101"/>
    </location>
</feature>
<dbReference type="SUPFAM" id="SSF81383">
    <property type="entry name" value="F-box domain"/>
    <property type="match status" value="1"/>
</dbReference>
<reference evidence="5" key="1">
    <citation type="journal article" date="2023" name="Mol. Phylogenet. Evol.">
        <title>Genome-scale phylogeny and comparative genomics of the fungal order Sordariales.</title>
        <authorList>
            <person name="Hensen N."/>
            <person name="Bonometti L."/>
            <person name="Westerberg I."/>
            <person name="Brannstrom I.O."/>
            <person name="Guillou S."/>
            <person name="Cros-Aarteil S."/>
            <person name="Calhoun S."/>
            <person name="Haridas S."/>
            <person name="Kuo A."/>
            <person name="Mondo S."/>
            <person name="Pangilinan J."/>
            <person name="Riley R."/>
            <person name="LaButti K."/>
            <person name="Andreopoulos B."/>
            <person name="Lipzen A."/>
            <person name="Chen C."/>
            <person name="Yan M."/>
            <person name="Daum C."/>
            <person name="Ng V."/>
            <person name="Clum A."/>
            <person name="Steindorff A."/>
            <person name="Ohm R.A."/>
            <person name="Martin F."/>
            <person name="Silar P."/>
            <person name="Natvig D.O."/>
            <person name="Lalanne C."/>
            <person name="Gautier V."/>
            <person name="Ament-Velasquez S.L."/>
            <person name="Kruys A."/>
            <person name="Hutchinson M.I."/>
            <person name="Powell A.J."/>
            <person name="Barry K."/>
            <person name="Miller A.N."/>
            <person name="Grigoriev I.V."/>
            <person name="Debuchy R."/>
            <person name="Gladieux P."/>
            <person name="Hiltunen Thoren M."/>
            <person name="Johannesson H."/>
        </authorList>
    </citation>
    <scope>NUCLEOTIDE SEQUENCE</scope>
    <source>
        <strain evidence="5">PSN293</strain>
    </source>
</reference>
<reference evidence="5" key="2">
    <citation type="submission" date="2023-05" db="EMBL/GenBank/DDBJ databases">
        <authorList>
            <consortium name="Lawrence Berkeley National Laboratory"/>
            <person name="Steindorff A."/>
            <person name="Hensen N."/>
            <person name="Bonometti L."/>
            <person name="Westerberg I."/>
            <person name="Brannstrom I.O."/>
            <person name="Guillou S."/>
            <person name="Cros-Aarteil S."/>
            <person name="Calhoun S."/>
            <person name="Haridas S."/>
            <person name="Kuo A."/>
            <person name="Mondo S."/>
            <person name="Pangilinan J."/>
            <person name="Riley R."/>
            <person name="Labutti K."/>
            <person name="Andreopoulos B."/>
            <person name="Lipzen A."/>
            <person name="Chen C."/>
            <person name="Yanf M."/>
            <person name="Daum C."/>
            <person name="Ng V."/>
            <person name="Clum A."/>
            <person name="Ohm R."/>
            <person name="Martin F."/>
            <person name="Silar P."/>
            <person name="Natvig D."/>
            <person name="Lalanne C."/>
            <person name="Gautier V."/>
            <person name="Ament-Velasquez S.L."/>
            <person name="Kruys A."/>
            <person name="Hutchinson M.I."/>
            <person name="Powell A.J."/>
            <person name="Barry K."/>
            <person name="Miller A.N."/>
            <person name="Grigoriev I.V."/>
            <person name="Debuchy R."/>
            <person name="Gladieux P."/>
            <person name="Thoren M.H."/>
            <person name="Johannesson H."/>
        </authorList>
    </citation>
    <scope>NUCLEOTIDE SEQUENCE</scope>
    <source>
        <strain evidence="5">PSN293</strain>
    </source>
</reference>